<dbReference type="EMBL" id="JBAWKS010000001">
    <property type="protein sequence ID" value="MEI4548451.1"/>
    <property type="molecule type" value="Genomic_DNA"/>
</dbReference>
<proteinExistence type="predicted"/>
<keyword evidence="3" id="KW-0328">Glycosyltransferase</keyword>
<dbReference type="EC" id="2.4.-.-" evidence="3"/>
<feature type="transmembrane region" description="Helical" evidence="1">
    <location>
        <begin position="521"/>
        <end position="540"/>
    </location>
</feature>
<dbReference type="SUPFAM" id="SSF53448">
    <property type="entry name" value="Nucleotide-diphospho-sugar transferases"/>
    <property type="match status" value="1"/>
</dbReference>
<comment type="caution">
    <text evidence="3">The sequence shown here is derived from an EMBL/GenBank/DDBJ whole genome shotgun (WGS) entry which is preliminary data.</text>
</comment>
<keyword evidence="4" id="KW-1185">Reference proteome</keyword>
<accession>A0ABU8ENF3</accession>
<sequence>MTHKLLSVGIYIPSKNRLELLKKAIDSVLLQSYQNFKICVVDDGSTDGTFEYLSNLNNPKISFIRNEQSIGACASRNKAIESLDTDLVTGLDDDDVFLPSRLEDLLNVYDDKYAFVCSGYFWDYGTHKKSLFAKSKVISLPNALDLNQCSNQILVKRERVISVNGFDANLPALQDHDLWVRLIAKFGDAYRLGKELYIVNDDRGLERISSVQNKLRAIDLFENKHYAIMSKRNRENFSFYRKKIKGDKISFLELLTSSKYGLSNLKMRHAFSQSLESLSKHRLQYMAHGKVENAKLNWLLTIFAPLLATGGPGASRVILLSSCIFFLGAGNTASFGSDFFILMLLNTAFSQSFGFFVLKQEYLGSFKSVLKQSMLGLFSSSAILVCLFFAGIIANIYFTLMLVWILHFYYIYRFKRIANHGFVILAISECLIALACLAIPLLMSLNGFEHPNAPYFVYVVACLIGLVTVMILDNASSSMERKHIPLKSVANIAVSTTASIFAVFCFPFISKEIFEPETASYVALAISCFSIAMLIPRTYANKSMKIMANDQLNWAQLAKINKAYSKIIWLSCIGGLAFTALYLIILGISWQMAVSIPVMIMFVFICSQYGFANLTSLSLHGEEATVAQLNLFVLTISVVVLMLLSLHIIDNSNLYWVLPAICGGFIFRNFRAKRIALDRFNKVHNS</sequence>
<dbReference type="RefSeq" id="WP_336434406.1">
    <property type="nucleotide sequence ID" value="NZ_JBAWKS010000001.1"/>
</dbReference>
<reference evidence="3 4" key="1">
    <citation type="submission" date="2023-12" db="EMBL/GenBank/DDBJ databases">
        <title>Friends and Foes: Symbiotic and Algicidal bacterial influence on Karenia brevis blooms.</title>
        <authorList>
            <person name="Fei C."/>
            <person name="Mohamed A.R."/>
            <person name="Booker A."/>
            <person name="Arshad M."/>
            <person name="Klass S."/>
            <person name="Ahn S."/>
            <person name="Gilbert P.M."/>
            <person name="Heil C.A."/>
            <person name="Martinez J.M."/>
            <person name="Amin S.A."/>
        </authorList>
    </citation>
    <scope>NUCLEOTIDE SEQUENCE [LARGE SCALE GENOMIC DNA]</scope>
    <source>
        <strain evidence="3 4">CE15</strain>
    </source>
</reference>
<keyword evidence="1" id="KW-1133">Transmembrane helix</keyword>
<protein>
    <submittedName>
        <fullName evidence="3">Glycosyltransferase</fullName>
        <ecNumber evidence="3">2.4.-.-</ecNumber>
    </submittedName>
</protein>
<dbReference type="PANTHER" id="PTHR43685">
    <property type="entry name" value="GLYCOSYLTRANSFERASE"/>
    <property type="match status" value="1"/>
</dbReference>
<feature type="transmembrane region" description="Helical" evidence="1">
    <location>
        <begin position="629"/>
        <end position="648"/>
    </location>
</feature>
<dbReference type="CDD" id="cd00761">
    <property type="entry name" value="Glyco_tranf_GTA_type"/>
    <property type="match status" value="1"/>
</dbReference>
<feature type="domain" description="Glycosyltransferase 2-like" evidence="2">
    <location>
        <begin position="10"/>
        <end position="121"/>
    </location>
</feature>
<dbReference type="GO" id="GO:0016757">
    <property type="term" value="F:glycosyltransferase activity"/>
    <property type="evidence" value="ECO:0007669"/>
    <property type="project" value="UniProtKB-KW"/>
</dbReference>
<dbReference type="InterPro" id="IPR050834">
    <property type="entry name" value="Glycosyltransf_2"/>
</dbReference>
<evidence type="ECO:0000313" key="4">
    <source>
        <dbReference type="Proteomes" id="UP001382455"/>
    </source>
</evidence>
<feature type="transmembrane region" description="Helical" evidence="1">
    <location>
        <begin position="488"/>
        <end position="509"/>
    </location>
</feature>
<feature type="transmembrane region" description="Helical" evidence="1">
    <location>
        <begin position="455"/>
        <end position="476"/>
    </location>
</feature>
<feature type="transmembrane region" description="Helical" evidence="1">
    <location>
        <begin position="339"/>
        <end position="358"/>
    </location>
</feature>
<gene>
    <name evidence="3" type="ORF">WAE96_01855</name>
</gene>
<evidence type="ECO:0000256" key="1">
    <source>
        <dbReference type="SAM" id="Phobius"/>
    </source>
</evidence>
<feature type="transmembrane region" description="Helical" evidence="1">
    <location>
        <begin position="596"/>
        <end position="617"/>
    </location>
</feature>
<feature type="transmembrane region" description="Helical" evidence="1">
    <location>
        <begin position="378"/>
        <end position="410"/>
    </location>
</feature>
<keyword evidence="1" id="KW-0812">Transmembrane</keyword>
<feature type="transmembrane region" description="Helical" evidence="1">
    <location>
        <begin position="422"/>
        <end position="443"/>
    </location>
</feature>
<dbReference type="Pfam" id="PF00535">
    <property type="entry name" value="Glycos_transf_2"/>
    <property type="match status" value="1"/>
</dbReference>
<feature type="transmembrane region" description="Helical" evidence="1">
    <location>
        <begin position="567"/>
        <end position="590"/>
    </location>
</feature>
<evidence type="ECO:0000313" key="3">
    <source>
        <dbReference type="EMBL" id="MEI4548451.1"/>
    </source>
</evidence>
<keyword evidence="3" id="KW-0808">Transferase</keyword>
<keyword evidence="1" id="KW-0472">Membrane</keyword>
<evidence type="ECO:0000259" key="2">
    <source>
        <dbReference type="Pfam" id="PF00535"/>
    </source>
</evidence>
<dbReference type="Gene3D" id="3.90.550.10">
    <property type="entry name" value="Spore Coat Polysaccharide Biosynthesis Protein SpsA, Chain A"/>
    <property type="match status" value="1"/>
</dbReference>
<name>A0ABU8ENF3_9GAMM</name>
<feature type="transmembrane region" description="Helical" evidence="1">
    <location>
        <begin position="298"/>
        <end position="327"/>
    </location>
</feature>
<dbReference type="PANTHER" id="PTHR43685:SF11">
    <property type="entry name" value="GLYCOSYLTRANSFERASE TAGX-RELATED"/>
    <property type="match status" value="1"/>
</dbReference>
<feature type="transmembrane region" description="Helical" evidence="1">
    <location>
        <begin position="654"/>
        <end position="670"/>
    </location>
</feature>
<dbReference type="InterPro" id="IPR029044">
    <property type="entry name" value="Nucleotide-diphossugar_trans"/>
</dbReference>
<dbReference type="InterPro" id="IPR001173">
    <property type="entry name" value="Glyco_trans_2-like"/>
</dbReference>
<organism evidence="3 4">
    <name type="scientific">Pseudoalteromonas spongiae</name>
    <dbReference type="NCBI Taxonomy" id="298657"/>
    <lineage>
        <taxon>Bacteria</taxon>
        <taxon>Pseudomonadati</taxon>
        <taxon>Pseudomonadota</taxon>
        <taxon>Gammaproteobacteria</taxon>
        <taxon>Alteromonadales</taxon>
        <taxon>Pseudoalteromonadaceae</taxon>
        <taxon>Pseudoalteromonas</taxon>
    </lineage>
</organism>
<dbReference type="Proteomes" id="UP001382455">
    <property type="component" value="Unassembled WGS sequence"/>
</dbReference>